<protein>
    <submittedName>
        <fullName evidence="1">Uncharacterized protein</fullName>
    </submittedName>
</protein>
<evidence type="ECO:0000313" key="1">
    <source>
        <dbReference type="EMBL" id="KAK1860914.1"/>
    </source>
</evidence>
<keyword evidence="2" id="KW-1185">Reference proteome</keyword>
<dbReference type="Proteomes" id="UP000798662">
    <property type="component" value="Chromosome 1"/>
</dbReference>
<reference evidence="1" key="1">
    <citation type="submission" date="2019-11" db="EMBL/GenBank/DDBJ databases">
        <title>Nori genome reveals adaptations in red seaweeds to the harsh intertidal environment.</title>
        <authorList>
            <person name="Wang D."/>
            <person name="Mao Y."/>
        </authorList>
    </citation>
    <scope>NUCLEOTIDE SEQUENCE</scope>
    <source>
        <tissue evidence="1">Gametophyte</tissue>
    </source>
</reference>
<evidence type="ECO:0000313" key="2">
    <source>
        <dbReference type="Proteomes" id="UP000798662"/>
    </source>
</evidence>
<accession>A0ACC3BSD2</accession>
<sequence length="300" mass="31657">MDDDDAPAEVVPRGYAWEARFERSWEQIQEDPRTGRLKSTTAATQRARKARRDDGLRGVRRGMIRYAVLVVDLSAAMAATDWSPARGEAVAAVADAWIRAFFDENPISQLAVVALRDGVAELLSTLSSSPRAHTDALAAAVTSGCYGDASLENGVRLAAAVLAPIPAYGSREVLVLFGGLATCDPGDVQAAIDGLAADGVRASVVGIDAEVYILSRLASVTGGTYTVATAEVHFGELLAAHVTPPPTVGDGVPPTLIRMGFPILRSLPAPRPAFDDSLAARRIGYVCPRCEAWIAHVPAE</sequence>
<dbReference type="EMBL" id="CM020618">
    <property type="protein sequence ID" value="KAK1860914.1"/>
    <property type="molecule type" value="Genomic_DNA"/>
</dbReference>
<organism evidence="1 2">
    <name type="scientific">Pyropia yezoensis</name>
    <name type="common">Susabi-nori</name>
    <name type="synonym">Porphyra yezoensis</name>
    <dbReference type="NCBI Taxonomy" id="2788"/>
    <lineage>
        <taxon>Eukaryota</taxon>
        <taxon>Rhodophyta</taxon>
        <taxon>Bangiophyceae</taxon>
        <taxon>Bangiales</taxon>
        <taxon>Bangiaceae</taxon>
        <taxon>Pyropia</taxon>
    </lineage>
</organism>
<gene>
    <name evidence="1" type="ORF">I4F81_003501</name>
</gene>
<name>A0ACC3BSD2_PYRYE</name>
<proteinExistence type="predicted"/>
<comment type="caution">
    <text evidence="1">The sequence shown here is derived from an EMBL/GenBank/DDBJ whole genome shotgun (WGS) entry which is preliminary data.</text>
</comment>